<dbReference type="SMART" id="SM00382">
    <property type="entry name" value="AAA"/>
    <property type="match status" value="1"/>
</dbReference>
<dbReference type="Gene3D" id="1.10.10.10">
    <property type="entry name" value="Winged helix-like DNA-binding domain superfamily/Winged helix DNA-binding domain"/>
    <property type="match status" value="1"/>
</dbReference>
<evidence type="ECO:0000256" key="4">
    <source>
        <dbReference type="ARBA" id="ARBA00022741"/>
    </source>
</evidence>
<dbReference type="Pfam" id="PF23247">
    <property type="entry name" value="LRR_RPS2"/>
    <property type="match status" value="1"/>
</dbReference>
<keyword evidence="2" id="KW-0433">Leucine-rich repeat</keyword>
<dbReference type="InterPro" id="IPR050905">
    <property type="entry name" value="Plant_NBS-LRR"/>
</dbReference>
<sequence>MEKEGRMSLHKKEIETVPSQTKEGQMKSKLKKNVGGPIQPHTPVAVSTSGTSNVEPILLGSSEVAVLVEPVTVEPVTILRSRIDGSQPINEEEIEILRQTDGQRFLERTCPKRSIERTLTTILGYMSDVKARRVGVYGSGGIGKTSVLKALINYPTTKDLYDVVIWVTVSRNWSTRKIQYKVLQQLSLSPGDFKTDFELAEELFQALRSQRFLLLLDDVWEWIDLNAIGIPDPTYKNGCRMILATRSPDVCHSMVADRKVQMEGLLLEEAWELFREQVGEIIDSLNIFPYAQAIVKKCHGLPLLIIVTGRALAKENDALNWMRASRKFLWLSAHGTYGFEGLIQQLKFSYDRLESPELKSCFLYCVLFPEDHEVGIVKLVEYWIEEGLVAGKWTDSYKRGCDIVNILVEASLLQKLEGGLYIKMHDLIRDLALGILSLETEGCQFLLRSYSRMTQPSHMGNGSFFRPVASFKSNQPLILEDHQFLSRAGAGLTELPLKGKWEEAKMIFLMDNELSSLPDCPSCPKLLALFLQRNQKLRVIPTSFFDLMPSLTVLNLSKTRIKSLPKSLCKLMSLEVLILRDCERLVLLPSEVGSLRQLEVLDLQGTEINKLPNNISELSSLIYLKVSFYGSVNWSEYAKLPHELVSRGVIASLLELETLSIDVYPGDRRWNKNVKSVIDEVGKLTNLTTFCFYFPEVEFLELFLGTSLSWKIGGLTEFKFVVGHDVKRFVSKVSDNLAFDNVPWDQCLRFVNGEVIPDAAVEVLTRTTAFYLDHHINVCSLSEFGVSNLDGLRLCVVRECPKIETIIASKELSEAVFPILEHLSINYLSNLCTILEGMIPPGSFAKLRILTVHTCPKLQFVFASSMLHFFSNLEELIVEDCPAITEIIYQDLVVDSGSGTLPSLKKLKLHYLPRLVNIMKGKWPPIENISFYDCPKLKKLGIDFIASHTIKGIKAENDWWKELEWQDTSFHLRLQAHFTPICDDNL</sequence>
<dbReference type="GO" id="GO:0043531">
    <property type="term" value="F:ADP binding"/>
    <property type="evidence" value="ECO:0007669"/>
    <property type="project" value="InterPro"/>
</dbReference>
<dbReference type="FunFam" id="1.10.10.10:FF:000322">
    <property type="entry name" value="Probable disease resistance protein At1g63360"/>
    <property type="match status" value="1"/>
</dbReference>
<evidence type="ECO:0000256" key="7">
    <source>
        <dbReference type="SAM" id="MobiDB-lite"/>
    </source>
</evidence>
<dbReference type="InterPro" id="IPR027417">
    <property type="entry name" value="P-loop_NTPase"/>
</dbReference>
<reference evidence="9 10" key="1">
    <citation type="submission" date="2024-01" db="EMBL/GenBank/DDBJ databases">
        <title>A telomere-to-telomere, gap-free genome of sweet tea (Lithocarpus litseifolius).</title>
        <authorList>
            <person name="Zhou J."/>
        </authorList>
    </citation>
    <scope>NUCLEOTIDE SEQUENCE [LARGE SCALE GENOMIC DNA]</scope>
    <source>
        <strain evidence="9">Zhou-2022a</strain>
        <tissue evidence="9">Leaf</tissue>
    </source>
</reference>
<keyword evidence="5" id="KW-0611">Plant defense</keyword>
<dbReference type="Pfam" id="PF23598">
    <property type="entry name" value="LRR_14"/>
    <property type="match status" value="1"/>
</dbReference>
<dbReference type="GO" id="GO:0006952">
    <property type="term" value="P:defense response"/>
    <property type="evidence" value="ECO:0007669"/>
    <property type="project" value="UniProtKB-KW"/>
</dbReference>
<dbReference type="InterPro" id="IPR058922">
    <property type="entry name" value="WHD_DRP"/>
</dbReference>
<dbReference type="EMBL" id="JAZDWU010000007">
    <property type="protein sequence ID" value="KAK9997450.1"/>
    <property type="molecule type" value="Genomic_DNA"/>
</dbReference>
<keyword evidence="3" id="KW-0677">Repeat</keyword>
<dbReference type="PANTHER" id="PTHR33463:SF143">
    <property type="entry name" value="NB-ARC DOMAIN-CONTAINING PROTEIN"/>
    <property type="match status" value="1"/>
</dbReference>
<dbReference type="Pfam" id="PF23559">
    <property type="entry name" value="WHD_DRP"/>
    <property type="match status" value="1"/>
</dbReference>
<keyword evidence="4" id="KW-0547">Nucleotide-binding</keyword>
<organism evidence="9 10">
    <name type="scientific">Lithocarpus litseifolius</name>
    <dbReference type="NCBI Taxonomy" id="425828"/>
    <lineage>
        <taxon>Eukaryota</taxon>
        <taxon>Viridiplantae</taxon>
        <taxon>Streptophyta</taxon>
        <taxon>Embryophyta</taxon>
        <taxon>Tracheophyta</taxon>
        <taxon>Spermatophyta</taxon>
        <taxon>Magnoliopsida</taxon>
        <taxon>eudicotyledons</taxon>
        <taxon>Gunneridae</taxon>
        <taxon>Pentapetalae</taxon>
        <taxon>rosids</taxon>
        <taxon>fabids</taxon>
        <taxon>Fagales</taxon>
        <taxon>Fagaceae</taxon>
        <taxon>Lithocarpus</taxon>
    </lineage>
</organism>
<evidence type="ECO:0000256" key="6">
    <source>
        <dbReference type="ARBA" id="ARBA00022840"/>
    </source>
</evidence>
<evidence type="ECO:0000259" key="8">
    <source>
        <dbReference type="SMART" id="SM00382"/>
    </source>
</evidence>
<dbReference type="PANTHER" id="PTHR33463">
    <property type="entry name" value="NB-ARC DOMAIN-CONTAINING PROTEIN-RELATED"/>
    <property type="match status" value="1"/>
</dbReference>
<dbReference type="InterPro" id="IPR036388">
    <property type="entry name" value="WH-like_DNA-bd_sf"/>
</dbReference>
<dbReference type="Gene3D" id="3.40.50.300">
    <property type="entry name" value="P-loop containing nucleotide triphosphate hydrolases"/>
    <property type="match status" value="1"/>
</dbReference>
<evidence type="ECO:0000256" key="5">
    <source>
        <dbReference type="ARBA" id="ARBA00022821"/>
    </source>
</evidence>
<evidence type="ECO:0000313" key="10">
    <source>
        <dbReference type="Proteomes" id="UP001459277"/>
    </source>
</evidence>
<dbReference type="Gene3D" id="1.10.8.430">
    <property type="entry name" value="Helical domain of apoptotic protease-activating factors"/>
    <property type="match status" value="1"/>
</dbReference>
<dbReference type="PRINTS" id="PR00364">
    <property type="entry name" value="DISEASERSIST"/>
</dbReference>
<dbReference type="Pfam" id="PF00931">
    <property type="entry name" value="NB-ARC"/>
    <property type="match status" value="1"/>
</dbReference>
<gene>
    <name evidence="9" type="ORF">SO802_022136</name>
</gene>
<dbReference type="InterPro" id="IPR003591">
    <property type="entry name" value="Leu-rich_rpt_typical-subtyp"/>
</dbReference>
<feature type="domain" description="AAA+ ATPase" evidence="8">
    <location>
        <begin position="130"/>
        <end position="266"/>
    </location>
</feature>
<proteinExistence type="inferred from homology"/>
<dbReference type="InterPro" id="IPR003593">
    <property type="entry name" value="AAA+_ATPase"/>
</dbReference>
<feature type="region of interest" description="Disordered" evidence="7">
    <location>
        <begin position="31"/>
        <end position="50"/>
    </location>
</feature>
<comment type="caution">
    <text evidence="9">The sequence shown here is derived from an EMBL/GenBank/DDBJ whole genome shotgun (WGS) entry which is preliminary data.</text>
</comment>
<dbReference type="SMART" id="SM00369">
    <property type="entry name" value="LRR_TYP"/>
    <property type="match status" value="2"/>
</dbReference>
<dbReference type="FunFam" id="3.40.50.300:FF:001091">
    <property type="entry name" value="Probable disease resistance protein At1g61300"/>
    <property type="match status" value="1"/>
</dbReference>
<name>A0AAW2CK77_9ROSI</name>
<dbReference type="InterPro" id="IPR032675">
    <property type="entry name" value="LRR_dom_sf"/>
</dbReference>
<dbReference type="InterPro" id="IPR055414">
    <property type="entry name" value="LRR_R13L4/SHOC2-like"/>
</dbReference>
<dbReference type="InterPro" id="IPR042197">
    <property type="entry name" value="Apaf_helical"/>
</dbReference>
<keyword evidence="10" id="KW-1185">Reference proteome</keyword>
<dbReference type="GO" id="GO:0005524">
    <property type="term" value="F:ATP binding"/>
    <property type="evidence" value="ECO:0007669"/>
    <property type="project" value="UniProtKB-KW"/>
</dbReference>
<evidence type="ECO:0000256" key="3">
    <source>
        <dbReference type="ARBA" id="ARBA00022737"/>
    </source>
</evidence>
<feature type="region of interest" description="Disordered" evidence="7">
    <location>
        <begin position="1"/>
        <end position="26"/>
    </location>
</feature>
<feature type="compositionally biased region" description="Basic and acidic residues" evidence="7">
    <location>
        <begin position="1"/>
        <end position="15"/>
    </location>
</feature>
<keyword evidence="6" id="KW-0067">ATP-binding</keyword>
<comment type="similarity">
    <text evidence="1">Belongs to the disease resistance NB-LRR family.</text>
</comment>
<evidence type="ECO:0000313" key="9">
    <source>
        <dbReference type="EMBL" id="KAK9997450.1"/>
    </source>
</evidence>
<dbReference type="AlphaFoldDB" id="A0AAW2CK77"/>
<dbReference type="Gene3D" id="3.80.10.10">
    <property type="entry name" value="Ribonuclease Inhibitor"/>
    <property type="match status" value="2"/>
</dbReference>
<dbReference type="Proteomes" id="UP001459277">
    <property type="component" value="Unassembled WGS sequence"/>
</dbReference>
<evidence type="ECO:0000256" key="2">
    <source>
        <dbReference type="ARBA" id="ARBA00022614"/>
    </source>
</evidence>
<dbReference type="SUPFAM" id="SSF52540">
    <property type="entry name" value="P-loop containing nucleoside triphosphate hydrolases"/>
    <property type="match status" value="1"/>
</dbReference>
<evidence type="ECO:0000256" key="1">
    <source>
        <dbReference type="ARBA" id="ARBA00008894"/>
    </source>
</evidence>
<dbReference type="InterPro" id="IPR002182">
    <property type="entry name" value="NB-ARC"/>
</dbReference>
<dbReference type="SUPFAM" id="SSF52058">
    <property type="entry name" value="L domain-like"/>
    <property type="match status" value="1"/>
</dbReference>
<accession>A0AAW2CK77</accession>
<dbReference type="InterPro" id="IPR057135">
    <property type="entry name" value="At4g27190-like_LRR"/>
</dbReference>
<protein>
    <recommendedName>
        <fullName evidence="8">AAA+ ATPase domain-containing protein</fullName>
    </recommendedName>
</protein>